<keyword evidence="1" id="KW-0472">Membrane</keyword>
<accession>A0A8H9FSM7</accession>
<feature type="domain" description="Glycosyltransferase 2-like" evidence="2">
    <location>
        <begin position="55"/>
        <end position="168"/>
    </location>
</feature>
<evidence type="ECO:0000313" key="4">
    <source>
        <dbReference type="Proteomes" id="UP000628079"/>
    </source>
</evidence>
<gene>
    <name evidence="3" type="ORF">GCM10011314_12440</name>
</gene>
<dbReference type="GO" id="GO:0016740">
    <property type="term" value="F:transferase activity"/>
    <property type="evidence" value="ECO:0007669"/>
    <property type="project" value="UniProtKB-KW"/>
</dbReference>
<dbReference type="InterPro" id="IPR001173">
    <property type="entry name" value="Glyco_trans_2-like"/>
</dbReference>
<dbReference type="SUPFAM" id="SSF53448">
    <property type="entry name" value="Nucleotide-diphospho-sugar transferases"/>
    <property type="match status" value="1"/>
</dbReference>
<dbReference type="EMBL" id="BMEA01000001">
    <property type="protein sequence ID" value="GGB74464.1"/>
    <property type="molecule type" value="Genomic_DNA"/>
</dbReference>
<keyword evidence="1" id="KW-0812">Transmembrane</keyword>
<organism evidence="3 4">
    <name type="scientific">Knoellia flava</name>
    <dbReference type="NCBI Taxonomy" id="913969"/>
    <lineage>
        <taxon>Bacteria</taxon>
        <taxon>Bacillati</taxon>
        <taxon>Actinomycetota</taxon>
        <taxon>Actinomycetes</taxon>
        <taxon>Micrococcales</taxon>
        <taxon>Intrasporangiaceae</taxon>
        <taxon>Knoellia</taxon>
    </lineage>
</organism>
<dbReference type="PANTHER" id="PTHR43646:SF3">
    <property type="entry name" value="SLR1566 PROTEIN"/>
    <property type="match status" value="1"/>
</dbReference>
<evidence type="ECO:0000313" key="3">
    <source>
        <dbReference type="EMBL" id="GGB74464.1"/>
    </source>
</evidence>
<proteinExistence type="predicted"/>
<feature type="transmembrane region" description="Helical" evidence="1">
    <location>
        <begin position="317"/>
        <end position="337"/>
    </location>
</feature>
<feature type="transmembrane region" description="Helical" evidence="1">
    <location>
        <begin position="349"/>
        <end position="371"/>
    </location>
</feature>
<feature type="transmembrane region" description="Helical" evidence="1">
    <location>
        <begin position="287"/>
        <end position="311"/>
    </location>
</feature>
<evidence type="ECO:0000259" key="2">
    <source>
        <dbReference type="Pfam" id="PF00535"/>
    </source>
</evidence>
<evidence type="ECO:0000256" key="1">
    <source>
        <dbReference type="SAM" id="Phobius"/>
    </source>
</evidence>
<keyword evidence="1" id="KW-1133">Transmembrane helix</keyword>
<dbReference type="Pfam" id="PF00535">
    <property type="entry name" value="Glycos_transf_2"/>
    <property type="match status" value="1"/>
</dbReference>
<name>A0A8H9FSM7_9MICO</name>
<dbReference type="Proteomes" id="UP000628079">
    <property type="component" value="Unassembled WGS sequence"/>
</dbReference>
<dbReference type="AlphaFoldDB" id="A0A8H9FSM7"/>
<dbReference type="InterPro" id="IPR029044">
    <property type="entry name" value="Nucleotide-diphossugar_trans"/>
</dbReference>
<reference evidence="3" key="1">
    <citation type="journal article" date="2014" name="Int. J. Syst. Evol. Microbiol.">
        <title>Complete genome sequence of Corynebacterium casei LMG S-19264T (=DSM 44701T), isolated from a smear-ripened cheese.</title>
        <authorList>
            <consortium name="US DOE Joint Genome Institute (JGI-PGF)"/>
            <person name="Walter F."/>
            <person name="Albersmeier A."/>
            <person name="Kalinowski J."/>
            <person name="Ruckert C."/>
        </authorList>
    </citation>
    <scope>NUCLEOTIDE SEQUENCE</scope>
    <source>
        <strain evidence="3">CGMCC 1.10749</strain>
    </source>
</reference>
<sequence>MTASAWSLAWDVVLCVVLVASMVVLARHQLARLRTLPAPQAAAPGPEEPGLPDVSVVVPARNEAVSVPALLASLAPVRASLRDLVVVDDGSTDGTADLAAAGGAHVLRAPEPPAGWVGKSWACHLGVQATSGSVLVFLDADTDLSTEALPALLEQHTREGGLVSVQPHHRPVRAYEQLSAYFNAVSLMGTGLFAPRPPCVPMAFGPCLVTSRADYVAAGGHEAIRGEILDDASLAAAYDRAGLPVSCVVGGAAVAMRMYPGGARQLVEGWTKNFASGATQADPRSSVLAGLWVATHCAVAGGVVSALVTVATTRGAVSAWLSVLVWLLAWVATATHLRGLLARIGTFRWWAWVLFPVPLAFFALVFLRSLVLTHLLGRVTWRGRDVAVGARLRSE</sequence>
<reference evidence="3" key="2">
    <citation type="submission" date="2020-09" db="EMBL/GenBank/DDBJ databases">
        <authorList>
            <person name="Sun Q."/>
            <person name="Zhou Y."/>
        </authorList>
    </citation>
    <scope>NUCLEOTIDE SEQUENCE</scope>
    <source>
        <strain evidence="3">CGMCC 1.10749</strain>
    </source>
</reference>
<protein>
    <submittedName>
        <fullName evidence="3">Glycosyl transferase</fullName>
    </submittedName>
</protein>
<dbReference type="PANTHER" id="PTHR43646">
    <property type="entry name" value="GLYCOSYLTRANSFERASE"/>
    <property type="match status" value="1"/>
</dbReference>
<feature type="transmembrane region" description="Helical" evidence="1">
    <location>
        <begin position="6"/>
        <end position="26"/>
    </location>
</feature>
<dbReference type="Gene3D" id="3.90.550.10">
    <property type="entry name" value="Spore Coat Polysaccharide Biosynthesis Protein SpsA, Chain A"/>
    <property type="match status" value="1"/>
</dbReference>
<dbReference type="RefSeq" id="WP_052116948.1">
    <property type="nucleotide sequence ID" value="NZ_BMEA01000001.1"/>
</dbReference>
<comment type="caution">
    <text evidence="3">The sequence shown here is derived from an EMBL/GenBank/DDBJ whole genome shotgun (WGS) entry which is preliminary data.</text>
</comment>
<keyword evidence="3" id="KW-0808">Transferase</keyword>